<feature type="compositionally biased region" description="Basic and acidic residues" evidence="1">
    <location>
        <begin position="209"/>
        <end position="223"/>
    </location>
</feature>
<accession>A0A7J7ZQ28</accession>
<feature type="compositionally biased region" description="Low complexity" evidence="1">
    <location>
        <begin position="1"/>
        <end position="11"/>
    </location>
</feature>
<dbReference type="Proteomes" id="UP000585614">
    <property type="component" value="Unassembled WGS sequence"/>
</dbReference>
<evidence type="ECO:0000313" key="3">
    <source>
        <dbReference type="Proteomes" id="UP000585614"/>
    </source>
</evidence>
<proteinExistence type="predicted"/>
<comment type="caution">
    <text evidence="2">The sequence shown here is derived from an EMBL/GenBank/DDBJ whole genome shotgun (WGS) entry which is preliminary data.</text>
</comment>
<evidence type="ECO:0000313" key="2">
    <source>
        <dbReference type="EMBL" id="KAF6376363.1"/>
    </source>
</evidence>
<organism evidence="2 3">
    <name type="scientific">Rhinolophus ferrumequinum</name>
    <name type="common">Greater horseshoe bat</name>
    <dbReference type="NCBI Taxonomy" id="59479"/>
    <lineage>
        <taxon>Eukaryota</taxon>
        <taxon>Metazoa</taxon>
        <taxon>Chordata</taxon>
        <taxon>Craniata</taxon>
        <taxon>Vertebrata</taxon>
        <taxon>Euteleostomi</taxon>
        <taxon>Mammalia</taxon>
        <taxon>Eutheria</taxon>
        <taxon>Laurasiatheria</taxon>
        <taxon>Chiroptera</taxon>
        <taxon>Yinpterochiroptera</taxon>
        <taxon>Rhinolophoidea</taxon>
        <taxon>Rhinolophidae</taxon>
        <taxon>Rhinolophinae</taxon>
        <taxon>Rhinolophus</taxon>
    </lineage>
</organism>
<feature type="compositionally biased region" description="Low complexity" evidence="1">
    <location>
        <begin position="24"/>
        <end position="34"/>
    </location>
</feature>
<gene>
    <name evidence="2" type="ORF">mRhiFer1_009556</name>
</gene>
<feature type="compositionally biased region" description="Low complexity" evidence="1">
    <location>
        <begin position="137"/>
        <end position="158"/>
    </location>
</feature>
<evidence type="ECO:0000256" key="1">
    <source>
        <dbReference type="SAM" id="MobiDB-lite"/>
    </source>
</evidence>
<feature type="compositionally biased region" description="Low complexity" evidence="1">
    <location>
        <begin position="182"/>
        <end position="195"/>
    </location>
</feature>
<sequence length="285" mass="29906">MSPAPSLSSSLRPCAGRRAGGAAGPSERPAAGEGVPECSWGGRTSTRASPRGEQSPHRPSWLLEETTSSILSGPRWWGGTWDPLGTRPVGLGDVSREVPAGLRHWAEGTTPLSASAPGDRRDGVGDPDAAPRPTGQDGDAAGAPGAGPRRVDGPGPHASPERRPPPPSTVWCFTGDGPLSPPIAAVSSPPAASLSFVPRPPRRLGRTHGGCDSRTQRKEERGLLSRPSGSWPVDNDGVGEMDGQFRLLSSTITHHCLLINRRVMLSLNVQQDDNGREVCNEVNHP</sequence>
<name>A0A7J7ZQ28_RHIFE</name>
<feature type="region of interest" description="Disordered" evidence="1">
    <location>
        <begin position="1"/>
        <end position="236"/>
    </location>
</feature>
<dbReference type="AlphaFoldDB" id="A0A7J7ZQ28"/>
<dbReference type="EMBL" id="JACAGC010000003">
    <property type="protein sequence ID" value="KAF6376363.1"/>
    <property type="molecule type" value="Genomic_DNA"/>
</dbReference>
<protein>
    <submittedName>
        <fullName evidence="2">Uncharacterized protein</fullName>
    </submittedName>
</protein>
<reference evidence="2 3" key="1">
    <citation type="journal article" date="2020" name="Nature">
        <title>Six reference-quality genomes reveal evolution of bat adaptations.</title>
        <authorList>
            <person name="Jebb D."/>
            <person name="Huang Z."/>
            <person name="Pippel M."/>
            <person name="Hughes G.M."/>
            <person name="Lavrichenko K."/>
            <person name="Devanna P."/>
            <person name="Winkler S."/>
            <person name="Jermiin L.S."/>
            <person name="Skirmuntt E.C."/>
            <person name="Katzourakis A."/>
            <person name="Burkitt-Gray L."/>
            <person name="Ray D.A."/>
            <person name="Sullivan K.A.M."/>
            <person name="Roscito J.G."/>
            <person name="Kirilenko B.M."/>
            <person name="Davalos L.M."/>
            <person name="Corthals A.P."/>
            <person name="Power M.L."/>
            <person name="Jones G."/>
            <person name="Ransome R.D."/>
            <person name="Dechmann D.K.N."/>
            <person name="Locatelli A.G."/>
            <person name="Puechmaille S.J."/>
            <person name="Fedrigo O."/>
            <person name="Jarvis E.D."/>
            <person name="Hiller M."/>
            <person name="Vernes S.C."/>
            <person name="Myers E.W."/>
            <person name="Teeling E.C."/>
        </authorList>
    </citation>
    <scope>NUCLEOTIDE SEQUENCE [LARGE SCALE GENOMIC DNA]</scope>
    <source>
        <strain evidence="2">MRhiFer1</strain>
        <tissue evidence="2">Lung</tissue>
    </source>
</reference>